<feature type="domain" description="Resolvase/invertase-type recombinase catalytic" evidence="6">
    <location>
        <begin position="7"/>
        <end position="155"/>
    </location>
</feature>
<evidence type="ECO:0000313" key="8">
    <source>
        <dbReference type="EMBL" id="SEJ35646.1"/>
    </source>
</evidence>
<evidence type="ECO:0000256" key="2">
    <source>
        <dbReference type="ARBA" id="ARBA00023125"/>
    </source>
</evidence>
<dbReference type="InterPro" id="IPR006118">
    <property type="entry name" value="Recombinase_CS"/>
</dbReference>
<dbReference type="InterPro" id="IPR038109">
    <property type="entry name" value="DNA_bind_recomb_sf"/>
</dbReference>
<keyword evidence="1" id="KW-0229">DNA integration</keyword>
<dbReference type="SMART" id="SM00857">
    <property type="entry name" value="Resolvase"/>
    <property type="match status" value="1"/>
</dbReference>
<sequence length="336" mass="39714">MEEERKVAGIYIRVSTEDQAREGFSLGEQEEKLKQLCDYKGYEVYKVYCDAGISAKDMEHRPKFQEMLKDMKDGKINYIVAYKLDRVTRSVRDLEELISQLEKYNTYLVCDRDDVNTSTANGRFFVRMLTVLSQLEIEIVSERTKFGLNGAIKSGHLPGQVALGFKKDGNRKTIIDPATAPIVKRVFDLYLQGKTFLQISNIFNEEKVLNKNWKDTHIERIINNRLYMGDYEMYKRLKEWKNVEPVIYMNVVDPIIPRYIWEECQAQKIINQRTYTRDRVYTFFQKLKCPHCGKIMKCKGSGGKKRKYVYYNCEDCHENIRESYVEEEFKKLLVNY</sequence>
<dbReference type="InterPro" id="IPR050639">
    <property type="entry name" value="SSR_resolvase"/>
</dbReference>
<dbReference type="InterPro" id="IPR011109">
    <property type="entry name" value="DNA_bind_recombinase_dom"/>
</dbReference>
<name>A0A1H6Y5B8_9FIRM</name>
<dbReference type="PANTHER" id="PTHR30461:SF23">
    <property type="entry name" value="DNA RECOMBINASE-RELATED"/>
    <property type="match status" value="1"/>
</dbReference>
<dbReference type="GO" id="GO:0000150">
    <property type="term" value="F:DNA strand exchange activity"/>
    <property type="evidence" value="ECO:0007669"/>
    <property type="project" value="InterPro"/>
</dbReference>
<dbReference type="Gene3D" id="3.40.50.1390">
    <property type="entry name" value="Resolvase, N-terminal catalytic domain"/>
    <property type="match status" value="1"/>
</dbReference>
<feature type="domain" description="Recombinase" evidence="7">
    <location>
        <begin position="162"/>
        <end position="274"/>
    </location>
</feature>
<keyword evidence="2" id="KW-0238">DNA-binding</keyword>
<dbReference type="GO" id="GO:0003677">
    <property type="term" value="F:DNA binding"/>
    <property type="evidence" value="ECO:0007669"/>
    <property type="project" value="UniProtKB-KW"/>
</dbReference>
<dbReference type="OrthoDB" id="9811097at2"/>
<dbReference type="PANTHER" id="PTHR30461">
    <property type="entry name" value="DNA-INVERTASE FROM LAMBDOID PROPHAGE"/>
    <property type="match status" value="1"/>
</dbReference>
<dbReference type="Pfam" id="PF07508">
    <property type="entry name" value="Recombinase"/>
    <property type="match status" value="1"/>
</dbReference>
<evidence type="ECO:0000256" key="3">
    <source>
        <dbReference type="ARBA" id="ARBA00023172"/>
    </source>
</evidence>
<evidence type="ECO:0000256" key="1">
    <source>
        <dbReference type="ARBA" id="ARBA00022908"/>
    </source>
</evidence>
<organism evidence="8 9">
    <name type="scientific">Sharpea azabuensis</name>
    <dbReference type="NCBI Taxonomy" id="322505"/>
    <lineage>
        <taxon>Bacteria</taxon>
        <taxon>Bacillati</taxon>
        <taxon>Bacillota</taxon>
        <taxon>Erysipelotrichia</taxon>
        <taxon>Erysipelotrichales</taxon>
        <taxon>Coprobacillaceae</taxon>
        <taxon>Sharpea</taxon>
    </lineage>
</organism>
<gene>
    <name evidence="8" type="ORF">SAMN04487834_11222</name>
</gene>
<accession>A0A1H6Y5B8</accession>
<evidence type="ECO:0000256" key="4">
    <source>
        <dbReference type="PIRSR" id="PIRSR606118-50"/>
    </source>
</evidence>
<evidence type="ECO:0000313" key="9">
    <source>
        <dbReference type="Proteomes" id="UP000183028"/>
    </source>
</evidence>
<dbReference type="AlphaFoldDB" id="A0A1H6Y5B8"/>
<dbReference type="SUPFAM" id="SSF53041">
    <property type="entry name" value="Resolvase-like"/>
    <property type="match status" value="1"/>
</dbReference>
<dbReference type="PROSITE" id="PS51736">
    <property type="entry name" value="RECOMBINASES_3"/>
    <property type="match status" value="1"/>
</dbReference>
<dbReference type="GO" id="GO:0015074">
    <property type="term" value="P:DNA integration"/>
    <property type="evidence" value="ECO:0007669"/>
    <property type="project" value="UniProtKB-KW"/>
</dbReference>
<dbReference type="PROSITE" id="PS00397">
    <property type="entry name" value="RECOMBINASES_1"/>
    <property type="match status" value="1"/>
</dbReference>
<keyword evidence="3" id="KW-0233">DNA recombination</keyword>
<dbReference type="RefSeq" id="WP_074732912.1">
    <property type="nucleotide sequence ID" value="NZ_FNYK01000122.1"/>
</dbReference>
<dbReference type="Proteomes" id="UP000183028">
    <property type="component" value="Unassembled WGS sequence"/>
</dbReference>
<dbReference type="EMBL" id="FNYK01000122">
    <property type="protein sequence ID" value="SEJ35646.1"/>
    <property type="molecule type" value="Genomic_DNA"/>
</dbReference>
<dbReference type="PROSITE" id="PS51737">
    <property type="entry name" value="RECOMBINASE_DNA_BIND"/>
    <property type="match status" value="1"/>
</dbReference>
<protein>
    <submittedName>
        <fullName evidence="8">Site-specific DNA recombinase</fullName>
    </submittedName>
</protein>
<evidence type="ECO:0000259" key="7">
    <source>
        <dbReference type="PROSITE" id="PS51737"/>
    </source>
</evidence>
<dbReference type="Gene3D" id="3.90.1750.20">
    <property type="entry name" value="Putative Large Serine Recombinase, Chain B, Domain 2"/>
    <property type="match status" value="1"/>
</dbReference>
<dbReference type="Pfam" id="PF00239">
    <property type="entry name" value="Resolvase"/>
    <property type="match status" value="1"/>
</dbReference>
<evidence type="ECO:0000259" key="6">
    <source>
        <dbReference type="PROSITE" id="PS51736"/>
    </source>
</evidence>
<dbReference type="CDD" id="cd00338">
    <property type="entry name" value="Ser_Recombinase"/>
    <property type="match status" value="1"/>
</dbReference>
<dbReference type="InterPro" id="IPR006119">
    <property type="entry name" value="Resolv_N"/>
</dbReference>
<dbReference type="InterPro" id="IPR036162">
    <property type="entry name" value="Resolvase-like_N_sf"/>
</dbReference>
<evidence type="ECO:0000256" key="5">
    <source>
        <dbReference type="PROSITE-ProRule" id="PRU10137"/>
    </source>
</evidence>
<proteinExistence type="predicted"/>
<reference evidence="9" key="1">
    <citation type="submission" date="2016-10" db="EMBL/GenBank/DDBJ databases">
        <authorList>
            <person name="Varghese N."/>
        </authorList>
    </citation>
    <scope>NUCLEOTIDE SEQUENCE [LARGE SCALE GENOMIC DNA]</scope>
    <source>
        <strain evidence="9">DSM 20406</strain>
    </source>
</reference>
<feature type="active site" description="O-(5'-phospho-DNA)-serine intermediate" evidence="4 5">
    <location>
        <position position="15"/>
    </location>
</feature>
<keyword evidence="9" id="KW-1185">Reference proteome</keyword>